<proteinExistence type="predicted"/>
<reference evidence="1 2" key="1">
    <citation type="submission" date="2019-08" db="EMBL/GenBank/DDBJ databases">
        <authorList>
            <person name="Grouzdev D."/>
            <person name="Tikhonova E."/>
            <person name="Kravchenko I."/>
        </authorList>
    </citation>
    <scope>NUCLEOTIDE SEQUENCE [LARGE SCALE GENOMIC DNA]</scope>
    <source>
        <strain evidence="1 2">59b</strain>
    </source>
</reference>
<evidence type="ECO:0000313" key="2">
    <source>
        <dbReference type="Proteomes" id="UP000324927"/>
    </source>
</evidence>
<dbReference type="SUPFAM" id="SSF53254">
    <property type="entry name" value="Phosphoglycerate mutase-like"/>
    <property type="match status" value="1"/>
</dbReference>
<dbReference type="Pfam" id="PF00300">
    <property type="entry name" value="His_Phos_1"/>
    <property type="match status" value="1"/>
</dbReference>
<evidence type="ECO:0000313" key="1">
    <source>
        <dbReference type="EMBL" id="KAA0594912.1"/>
    </source>
</evidence>
<comment type="caution">
    <text evidence="1">The sequence shown here is derived from an EMBL/GenBank/DDBJ whole genome shotgun (WGS) entry which is preliminary data.</text>
</comment>
<dbReference type="EMBL" id="VTTN01000007">
    <property type="protein sequence ID" value="KAA0594912.1"/>
    <property type="molecule type" value="Genomic_DNA"/>
</dbReference>
<dbReference type="Gene3D" id="3.40.50.1240">
    <property type="entry name" value="Phosphoglycerate mutase-like"/>
    <property type="match status" value="1"/>
</dbReference>
<keyword evidence="2" id="KW-1185">Reference proteome</keyword>
<dbReference type="AlphaFoldDB" id="A0A5A9GM95"/>
<protein>
    <submittedName>
        <fullName evidence="1">Histidine phosphatase family protein</fullName>
    </submittedName>
</protein>
<dbReference type="Proteomes" id="UP000324927">
    <property type="component" value="Unassembled WGS sequence"/>
</dbReference>
<gene>
    <name evidence="1" type="ORF">FZ942_19100</name>
</gene>
<accession>A0A5A9GM95</accession>
<sequence length="199" mass="21258">MPAIFKGKSNPMRMVRLSIICSGITQAMRNQGFPADDSLESRSESLARKLAKDLAQADIAYAAPSIRARETAGLLGIEPSVRADLSDQDYGLWSGRSLEELERTDPDGLLAWMSDPGFAPPAGESVTDVAGRAAGFLDEMRGAAGHVVAVTHGAVARGAILQVLDAPLTAFWKIDTPPLCVTDLRFNGTRWVLRGHGEA</sequence>
<dbReference type="InterPro" id="IPR013078">
    <property type="entry name" value="His_Pase_superF_clade-1"/>
</dbReference>
<organism evidence="1 2">
    <name type="scientific">Azospirillum lipoferum</name>
    <dbReference type="NCBI Taxonomy" id="193"/>
    <lineage>
        <taxon>Bacteria</taxon>
        <taxon>Pseudomonadati</taxon>
        <taxon>Pseudomonadota</taxon>
        <taxon>Alphaproteobacteria</taxon>
        <taxon>Rhodospirillales</taxon>
        <taxon>Azospirillaceae</taxon>
        <taxon>Azospirillum</taxon>
    </lineage>
</organism>
<name>A0A5A9GM95_AZOLI</name>
<dbReference type="OrthoDB" id="9783269at2"/>
<dbReference type="InterPro" id="IPR029033">
    <property type="entry name" value="His_PPase_superfam"/>
</dbReference>